<dbReference type="InterPro" id="IPR001753">
    <property type="entry name" value="Enoyl-CoA_hydra/iso"/>
</dbReference>
<reference evidence="5" key="1">
    <citation type="submission" date="2016-01" db="EMBL/GenBank/DDBJ databases">
        <title>Complete genome sequence of Microbulbifer sp. CCB-MM1, a halophile isolated from Matang Mangrove Forest, Perak.</title>
        <authorList>
            <person name="Moh T.H."/>
            <person name="Dinesh B."/>
            <person name="Lau N.-S."/>
            <person name="Go F."/>
            <person name="Alexander Chong S.-C."/>
        </authorList>
    </citation>
    <scope>NUCLEOTIDE SEQUENCE [LARGE SCALE GENOMIC DNA]</scope>
    <source>
        <strain evidence="5">CCB-MM1</strain>
    </source>
</reference>
<name>A0A1C9W733_9GAMM</name>
<dbReference type="GO" id="GO:0008935">
    <property type="term" value="F:1,4-dihydroxy-2-naphthoyl-CoA synthase activity"/>
    <property type="evidence" value="ECO:0007669"/>
    <property type="project" value="UniProtKB-EC"/>
</dbReference>
<dbReference type="EMBL" id="CP014143">
    <property type="protein sequence ID" value="AOS96961.1"/>
    <property type="molecule type" value="Genomic_DNA"/>
</dbReference>
<comment type="subcellular location">
    <subcellularLocation>
        <location evidence="1">Peroxisome</location>
    </subcellularLocation>
</comment>
<keyword evidence="3" id="KW-0413">Isomerase</keyword>
<keyword evidence="4" id="KW-0456">Lyase</keyword>
<dbReference type="CDD" id="cd06558">
    <property type="entry name" value="crotonase-like"/>
    <property type="match status" value="1"/>
</dbReference>
<dbReference type="SUPFAM" id="SSF52096">
    <property type="entry name" value="ClpP/crotonase"/>
    <property type="match status" value="1"/>
</dbReference>
<dbReference type="EC" id="4.1.3.36" evidence="4"/>
<dbReference type="InterPro" id="IPR029045">
    <property type="entry name" value="ClpP/crotonase-like_dom_sf"/>
</dbReference>
<dbReference type="KEGG" id="micc:AUP74_01525"/>
<dbReference type="STRING" id="1769779.AUP74_01525"/>
<keyword evidence="5" id="KW-1185">Reference proteome</keyword>
<protein>
    <submittedName>
        <fullName evidence="4">1,4-Dihydroxy-2-naphthoyl-CoA synthase</fullName>
        <ecNumber evidence="4">4.1.3.36</ecNumber>
    </submittedName>
</protein>
<evidence type="ECO:0000313" key="4">
    <source>
        <dbReference type="EMBL" id="AOS96961.1"/>
    </source>
</evidence>
<dbReference type="PANTHER" id="PTHR43684:SF1">
    <property type="entry name" value="ENOYL-COA DELTA ISOMERASE 2"/>
    <property type="match status" value="1"/>
</dbReference>
<proteinExistence type="predicted"/>
<evidence type="ECO:0000256" key="2">
    <source>
        <dbReference type="ARBA" id="ARBA00023140"/>
    </source>
</evidence>
<dbReference type="Proteomes" id="UP000095672">
    <property type="component" value="Chromosome"/>
</dbReference>
<dbReference type="PATRIC" id="fig|1769779.3.peg.1522"/>
<gene>
    <name evidence="4" type="primary">menB</name>
    <name evidence="4" type="ORF">AUP74_01525</name>
</gene>
<evidence type="ECO:0000256" key="3">
    <source>
        <dbReference type="ARBA" id="ARBA00023235"/>
    </source>
</evidence>
<dbReference type="InterPro" id="IPR051053">
    <property type="entry name" value="ECH/Chromodomain_protein"/>
</dbReference>
<dbReference type="AlphaFoldDB" id="A0A1C9W733"/>
<dbReference type="PANTHER" id="PTHR43684">
    <property type="match status" value="1"/>
</dbReference>
<accession>A0A1C9W733</accession>
<dbReference type="Pfam" id="PF00378">
    <property type="entry name" value="ECH_1"/>
    <property type="match status" value="1"/>
</dbReference>
<organism evidence="4 5">
    <name type="scientific">Microbulbifer aggregans</name>
    <dbReference type="NCBI Taxonomy" id="1769779"/>
    <lineage>
        <taxon>Bacteria</taxon>
        <taxon>Pseudomonadati</taxon>
        <taxon>Pseudomonadota</taxon>
        <taxon>Gammaproteobacteria</taxon>
        <taxon>Cellvibrionales</taxon>
        <taxon>Microbulbiferaceae</taxon>
        <taxon>Microbulbifer</taxon>
    </lineage>
</organism>
<sequence>MGLSVAALCPVRPATCQLNESEKPMQSSCAEIQAQLTDRVLEITINRPERKNALTMAMYAAMAELLNSAADSGEVRVVIITGAEGVFTSGNDLMDFLGGSASSEESPVFQFMLALYSFPKPVVAAINGPAVGIGTTMLLHCDMAFAGDDAMFKMPFVDLGLCPEYGSSFFMPRIMGHARASELLLLSKKFDAAEAVALGLCNAALPANEVLNQARMTAAELATKAPEAVRLTKRLLRAGTREAGAQVIQEEALHFQKRLGSEEFKEAGTAFMEKRPADFSRFE</sequence>
<evidence type="ECO:0000256" key="1">
    <source>
        <dbReference type="ARBA" id="ARBA00004275"/>
    </source>
</evidence>
<dbReference type="Gene3D" id="3.90.226.10">
    <property type="entry name" value="2-enoyl-CoA Hydratase, Chain A, domain 1"/>
    <property type="match status" value="1"/>
</dbReference>
<evidence type="ECO:0000313" key="5">
    <source>
        <dbReference type="Proteomes" id="UP000095672"/>
    </source>
</evidence>
<keyword evidence="2" id="KW-0576">Peroxisome</keyword>
<dbReference type="GO" id="GO:0004165">
    <property type="term" value="F:delta(3)-delta(2)-enoyl-CoA isomerase activity"/>
    <property type="evidence" value="ECO:0007669"/>
    <property type="project" value="UniProtKB-ARBA"/>
</dbReference>